<dbReference type="EMBL" id="GL877437">
    <property type="protein sequence ID" value="ELA46632.1"/>
    <property type="molecule type" value="Genomic_DNA"/>
</dbReference>
<evidence type="ECO:0000313" key="5">
    <source>
        <dbReference type="EMBL" id="ELA46632.1"/>
    </source>
</evidence>
<accession>L2GTC4</accession>
<reference evidence="6" key="1">
    <citation type="submission" date="2011-03" db="EMBL/GenBank/DDBJ databases">
        <title>The genome sequence of Vavraia culicis strain floridensis.</title>
        <authorList>
            <consortium name="The Broad Institute Genome Sequencing Platform"/>
            <person name="Cuomo C."/>
            <person name="Becnel J."/>
            <person name="Sanscrainte N."/>
            <person name="Young S.K."/>
            <person name="Zeng Q."/>
            <person name="Gargeya S."/>
            <person name="Fitzgerald M."/>
            <person name="Haas B."/>
            <person name="Abouelleil A."/>
            <person name="Alvarado L."/>
            <person name="Arachchi H.M."/>
            <person name="Berlin A."/>
            <person name="Chapman S.B."/>
            <person name="Gearin G."/>
            <person name="Goldberg J."/>
            <person name="Griggs A."/>
            <person name="Gujja S."/>
            <person name="Hansen M."/>
            <person name="Heiman D."/>
            <person name="Howarth C."/>
            <person name="Larimer J."/>
            <person name="Lui A."/>
            <person name="MacDonald P.J.P."/>
            <person name="McCowen C."/>
            <person name="Montmayeur A."/>
            <person name="Murphy C."/>
            <person name="Neiman D."/>
            <person name="Pearson M."/>
            <person name="Priest M."/>
            <person name="Roberts A."/>
            <person name="Saif S."/>
            <person name="Shea T."/>
            <person name="Sisk P."/>
            <person name="Stolte C."/>
            <person name="Sykes S."/>
            <person name="Wortman J."/>
            <person name="Nusbaum C."/>
            <person name="Birren B."/>
        </authorList>
    </citation>
    <scope>NUCLEOTIDE SEQUENCE [LARGE SCALE GENOMIC DNA]</scope>
    <source>
        <strain evidence="6">floridensis</strain>
    </source>
</reference>
<comment type="subcellular location">
    <subcellularLocation>
        <location evidence="3">Nucleus</location>
    </subcellularLocation>
</comment>
<dbReference type="AlphaFoldDB" id="L2GTC4"/>
<dbReference type="InParanoid" id="L2GTC4"/>
<dbReference type="SUPFAM" id="SSF47676">
    <property type="entry name" value="Conserved domain common to transcription factors TFIIS, elongin A, CRSP70"/>
    <property type="match status" value="1"/>
</dbReference>
<evidence type="ECO:0000259" key="4">
    <source>
        <dbReference type="PROSITE" id="PS51319"/>
    </source>
</evidence>
<dbReference type="PROSITE" id="PS51319">
    <property type="entry name" value="TFIIS_N"/>
    <property type="match status" value="1"/>
</dbReference>
<dbReference type="Proteomes" id="UP000011081">
    <property type="component" value="Unassembled WGS sequence"/>
</dbReference>
<dbReference type="RefSeq" id="XP_008074871.1">
    <property type="nucleotide sequence ID" value="XM_008076680.1"/>
</dbReference>
<dbReference type="GO" id="GO:0016973">
    <property type="term" value="P:poly(A)+ mRNA export from nucleus"/>
    <property type="evidence" value="ECO:0007669"/>
    <property type="project" value="TreeGrafter"/>
</dbReference>
<dbReference type="HOGENOM" id="CLU_106415_2_0_1"/>
<dbReference type="InterPro" id="IPR051037">
    <property type="entry name" value="RNAPII_TF_IWS1"/>
</dbReference>
<dbReference type="PANTHER" id="PTHR46010">
    <property type="entry name" value="PROTEIN IWS1 HOMOLOG"/>
    <property type="match status" value="1"/>
</dbReference>
<proteinExistence type="inferred from homology"/>
<dbReference type="OMA" id="NWITIAS"/>
<dbReference type="OrthoDB" id="21124at2759"/>
<sequence>MEQEHDALSAVKSRMKDAIFRDKELNKNGKPALNRLSRLNDCIKALYSLRNDIDTETLLILREWLEPLPDNSLPNIEIKNEILSFLLKTNVSRDQLVESEIGKIVYFYSLNNREVGEIKNMSKQLVRKWTMVAVQEQIE</sequence>
<dbReference type="InterPro" id="IPR035441">
    <property type="entry name" value="TFIIS/LEDGF_dom_sf"/>
</dbReference>
<dbReference type="Pfam" id="PF08711">
    <property type="entry name" value="Med26"/>
    <property type="match status" value="1"/>
</dbReference>
<gene>
    <name evidence="5" type="ORF">VCUG_01858</name>
</gene>
<evidence type="ECO:0000256" key="3">
    <source>
        <dbReference type="PROSITE-ProRule" id="PRU00649"/>
    </source>
</evidence>
<dbReference type="STRING" id="948595.L2GTC4"/>
<protein>
    <recommendedName>
        <fullName evidence="4">TFIIS N-terminal domain-containing protein</fullName>
    </recommendedName>
</protein>
<comment type="function">
    <text evidence="1">Transcription factor involved in RNA polymerase II transcription regulation. May function in both SPT15/TBP post-recruitment and recruitment steps of transcription.</text>
</comment>
<feature type="domain" description="TFIIS N-terminal" evidence="4">
    <location>
        <begin position="59"/>
        <end position="136"/>
    </location>
</feature>
<dbReference type="PANTHER" id="PTHR46010:SF1">
    <property type="entry name" value="PROTEIN IWS1 HOMOLOG"/>
    <property type="match status" value="1"/>
</dbReference>
<dbReference type="GO" id="GO:0005634">
    <property type="term" value="C:nucleus"/>
    <property type="evidence" value="ECO:0007669"/>
    <property type="project" value="UniProtKB-SubCell"/>
</dbReference>
<evidence type="ECO:0000256" key="2">
    <source>
        <dbReference type="ARBA" id="ARBA00037992"/>
    </source>
</evidence>
<comment type="similarity">
    <text evidence="2">Belongs to the IWS1 family.</text>
</comment>
<dbReference type="Gene3D" id="1.20.930.10">
    <property type="entry name" value="Conserved domain common to transcription factors TFIIS, elongin A, CRSP70"/>
    <property type="match status" value="1"/>
</dbReference>
<evidence type="ECO:0000256" key="1">
    <source>
        <dbReference type="ARBA" id="ARBA00037349"/>
    </source>
</evidence>
<dbReference type="InterPro" id="IPR017923">
    <property type="entry name" value="TFIIS_N"/>
</dbReference>
<keyword evidence="6" id="KW-1185">Reference proteome</keyword>
<organism evidence="5 6">
    <name type="scientific">Vavraia culicis (isolate floridensis)</name>
    <name type="common">Microsporidian parasite</name>
    <dbReference type="NCBI Taxonomy" id="948595"/>
    <lineage>
        <taxon>Eukaryota</taxon>
        <taxon>Fungi</taxon>
        <taxon>Fungi incertae sedis</taxon>
        <taxon>Microsporidia</taxon>
        <taxon>Pleistophoridae</taxon>
        <taxon>Vavraia</taxon>
    </lineage>
</organism>
<dbReference type="GeneID" id="19879727"/>
<dbReference type="VEuPathDB" id="MicrosporidiaDB:VCUG_01858"/>
<evidence type="ECO:0000313" key="6">
    <source>
        <dbReference type="Proteomes" id="UP000011081"/>
    </source>
</evidence>
<keyword evidence="3" id="KW-0539">Nucleus</keyword>
<name>L2GTC4_VAVCU</name>